<comment type="caution">
    <text evidence="3">The sequence shown here is derived from an EMBL/GenBank/DDBJ whole genome shotgun (WGS) entry which is preliminary data.</text>
</comment>
<protein>
    <submittedName>
        <fullName evidence="3">Uncharacterized protein</fullName>
    </submittedName>
</protein>
<name>A0A8H6KVD3_9PEZI</name>
<sequence length="126" mass="14374">MGWSERTTTSRDEEEENSPTGTGPPRILVQVLVVVVPAGAVPMLEYWNLSRTTHATTSLEPTVHPPWGVRPIEAQQQRQRSRSFDQRRHSKPRTSDHTADSGPAEIEQQMPRLETKEVQTHRRTLE</sequence>
<feature type="compositionally biased region" description="Basic and acidic residues" evidence="1">
    <location>
        <begin position="82"/>
        <end position="99"/>
    </location>
</feature>
<proteinExistence type="predicted"/>
<feature type="region of interest" description="Disordered" evidence="1">
    <location>
        <begin position="1"/>
        <end position="27"/>
    </location>
</feature>
<feature type="region of interest" description="Disordered" evidence="1">
    <location>
        <begin position="57"/>
        <end position="126"/>
    </location>
</feature>
<organism evidence="3 4">
    <name type="scientific">Colletotrichum plurivorum</name>
    <dbReference type="NCBI Taxonomy" id="2175906"/>
    <lineage>
        <taxon>Eukaryota</taxon>
        <taxon>Fungi</taxon>
        <taxon>Dikarya</taxon>
        <taxon>Ascomycota</taxon>
        <taxon>Pezizomycotina</taxon>
        <taxon>Sordariomycetes</taxon>
        <taxon>Hypocreomycetidae</taxon>
        <taxon>Glomerellales</taxon>
        <taxon>Glomerellaceae</taxon>
        <taxon>Colletotrichum</taxon>
        <taxon>Colletotrichum orchidearum species complex</taxon>
    </lineage>
</organism>
<gene>
    <name evidence="3" type="ORF">CPLU01_02486</name>
</gene>
<accession>A0A8H6KVD3</accession>
<keyword evidence="2" id="KW-0472">Membrane</keyword>
<evidence type="ECO:0000256" key="2">
    <source>
        <dbReference type="SAM" id="Phobius"/>
    </source>
</evidence>
<reference evidence="3" key="1">
    <citation type="journal article" date="2020" name="Phytopathology">
        <title>Genome Sequence Resources of Colletotrichum truncatum, C. plurivorum, C. musicola, and C. sojae: Four Species Pathogenic to Soybean (Glycine max).</title>
        <authorList>
            <person name="Rogerio F."/>
            <person name="Boufleur T.R."/>
            <person name="Ciampi-Guillardi M."/>
            <person name="Sukno S.A."/>
            <person name="Thon M.R."/>
            <person name="Massola Junior N.S."/>
            <person name="Baroncelli R."/>
        </authorList>
    </citation>
    <scope>NUCLEOTIDE SEQUENCE</scope>
    <source>
        <strain evidence="3">LFN00145</strain>
    </source>
</reference>
<keyword evidence="4" id="KW-1185">Reference proteome</keyword>
<feature type="transmembrane region" description="Helical" evidence="2">
    <location>
        <begin position="27"/>
        <end position="47"/>
    </location>
</feature>
<evidence type="ECO:0000313" key="4">
    <source>
        <dbReference type="Proteomes" id="UP000654918"/>
    </source>
</evidence>
<feature type="compositionally biased region" description="Basic and acidic residues" evidence="1">
    <location>
        <begin position="113"/>
        <end position="126"/>
    </location>
</feature>
<dbReference type="EMBL" id="WIGO01000019">
    <property type="protein sequence ID" value="KAF6838374.1"/>
    <property type="molecule type" value="Genomic_DNA"/>
</dbReference>
<keyword evidence="2" id="KW-0812">Transmembrane</keyword>
<evidence type="ECO:0000256" key="1">
    <source>
        <dbReference type="SAM" id="MobiDB-lite"/>
    </source>
</evidence>
<keyword evidence="2" id="KW-1133">Transmembrane helix</keyword>
<evidence type="ECO:0000313" key="3">
    <source>
        <dbReference type="EMBL" id="KAF6838374.1"/>
    </source>
</evidence>
<dbReference type="Proteomes" id="UP000654918">
    <property type="component" value="Unassembled WGS sequence"/>
</dbReference>
<dbReference type="AlphaFoldDB" id="A0A8H6KVD3"/>